<dbReference type="GO" id="GO:0030288">
    <property type="term" value="C:outer membrane-bounded periplasmic space"/>
    <property type="evidence" value="ECO:0007669"/>
    <property type="project" value="TreeGrafter"/>
</dbReference>
<evidence type="ECO:0000313" key="4">
    <source>
        <dbReference type="EMBL" id="GGH77995.1"/>
    </source>
</evidence>
<dbReference type="GO" id="GO:0008745">
    <property type="term" value="F:N-acetylmuramoyl-L-alanine amidase activity"/>
    <property type="evidence" value="ECO:0007669"/>
    <property type="project" value="InterPro"/>
</dbReference>
<protein>
    <recommendedName>
        <fullName evidence="3">SH3b domain-containing protein</fullName>
    </recommendedName>
</protein>
<comment type="caution">
    <text evidence="4">The sequence shown here is derived from an EMBL/GenBank/DDBJ whole genome shotgun (WGS) entry which is preliminary data.</text>
</comment>
<dbReference type="PANTHER" id="PTHR30404">
    <property type="entry name" value="N-ACETYLMURAMOYL-L-ALANINE AMIDASE"/>
    <property type="match status" value="1"/>
</dbReference>
<dbReference type="CDD" id="cd02696">
    <property type="entry name" value="MurNAc-LAA"/>
    <property type="match status" value="1"/>
</dbReference>
<organism evidence="4 5">
    <name type="scientific">Pullulanibacillus pueri</name>
    <dbReference type="NCBI Taxonomy" id="1437324"/>
    <lineage>
        <taxon>Bacteria</taxon>
        <taxon>Bacillati</taxon>
        <taxon>Bacillota</taxon>
        <taxon>Bacilli</taxon>
        <taxon>Bacillales</taxon>
        <taxon>Sporolactobacillaceae</taxon>
        <taxon>Pullulanibacillus</taxon>
    </lineage>
</organism>
<feature type="domain" description="SH3b" evidence="3">
    <location>
        <begin position="83"/>
        <end position="145"/>
    </location>
</feature>
<dbReference type="SMART" id="SM00287">
    <property type="entry name" value="SH3b"/>
    <property type="match status" value="2"/>
</dbReference>
<evidence type="ECO:0000256" key="2">
    <source>
        <dbReference type="ARBA" id="ARBA00023316"/>
    </source>
</evidence>
<dbReference type="EMBL" id="BMFV01000005">
    <property type="protein sequence ID" value="GGH77995.1"/>
    <property type="molecule type" value="Genomic_DNA"/>
</dbReference>
<dbReference type="InterPro" id="IPR050695">
    <property type="entry name" value="N-acetylmuramoyl_amidase_3"/>
</dbReference>
<dbReference type="Gene3D" id="2.30.30.40">
    <property type="entry name" value="SH3 Domains"/>
    <property type="match status" value="2"/>
</dbReference>
<dbReference type="Pfam" id="PF01520">
    <property type="entry name" value="Amidase_3"/>
    <property type="match status" value="1"/>
</dbReference>
<reference evidence="4" key="2">
    <citation type="submission" date="2020-09" db="EMBL/GenBank/DDBJ databases">
        <authorList>
            <person name="Sun Q."/>
            <person name="Zhou Y."/>
        </authorList>
    </citation>
    <scope>NUCLEOTIDE SEQUENCE</scope>
    <source>
        <strain evidence="4">CGMCC 1.12777</strain>
    </source>
</reference>
<dbReference type="GO" id="GO:0071555">
    <property type="term" value="P:cell wall organization"/>
    <property type="evidence" value="ECO:0007669"/>
    <property type="project" value="UniProtKB-KW"/>
</dbReference>
<accession>A0A8J2ZUC1</accession>
<dbReference type="SUPFAM" id="SSF53187">
    <property type="entry name" value="Zn-dependent exopeptidases"/>
    <property type="match status" value="1"/>
</dbReference>
<dbReference type="Pfam" id="PF08239">
    <property type="entry name" value="SH3_3"/>
    <property type="match status" value="2"/>
</dbReference>
<keyword evidence="2" id="KW-0961">Cell wall biogenesis/degradation</keyword>
<dbReference type="InterPro" id="IPR003646">
    <property type="entry name" value="SH3-like_bac-type"/>
</dbReference>
<dbReference type="Proteomes" id="UP000656813">
    <property type="component" value="Unassembled WGS sequence"/>
</dbReference>
<name>A0A8J2ZUC1_9BACL</name>
<dbReference type="InterPro" id="IPR017293">
    <property type="entry name" value="N-acetylmuramoyl-L-ala_amidase"/>
</dbReference>
<dbReference type="AlphaFoldDB" id="A0A8J2ZUC1"/>
<dbReference type="InterPro" id="IPR002508">
    <property type="entry name" value="MurNAc-LAA_cat"/>
</dbReference>
<dbReference type="PANTHER" id="PTHR30404:SF0">
    <property type="entry name" value="N-ACETYLMURAMOYL-L-ALANINE AMIDASE AMIC"/>
    <property type="match status" value="1"/>
</dbReference>
<dbReference type="PROSITE" id="PS51781">
    <property type="entry name" value="SH3B"/>
    <property type="match status" value="2"/>
</dbReference>
<keyword evidence="5" id="KW-1185">Reference proteome</keyword>
<dbReference type="PIRSF" id="PIRSF037846">
    <property type="entry name" value="Autolysin_YrvJ_prd"/>
    <property type="match status" value="1"/>
</dbReference>
<sequence>MSVSAEESTYGVGASTLIVRSQPDIQSNAIGYIKRNTVVTVSEKRFGWAKIDYNGQTGWVASQFLYPTNKTATESPTQNVQSDQKVTVNASGVRIRKGPGVNYAIRGFANSGDVFSIVNQQGQWVQVRLNGGGTGWIAGWLVSSSANNQPTGQQSLKGYSIVLDAGHGGFDPGATAYNGLYEKTLTIQMAQAVAEQLREAGATVVMTRSDDSYVTLANRVSVSGSYPADAFVSIHYNASPILSTSGITTYYYDDSSQGLAQDIQQELAQQTGLPSDGVRFGDYYVLRNNPEKAILMELGFISNPNDLALIQTAQYRSNVANAVTQGLMNYFGK</sequence>
<feature type="domain" description="SH3b" evidence="3">
    <location>
        <begin position="7"/>
        <end position="69"/>
    </location>
</feature>
<dbReference type="SMART" id="SM00646">
    <property type="entry name" value="Ami_3"/>
    <property type="match status" value="1"/>
</dbReference>
<gene>
    <name evidence="4" type="ORF">GCM10007096_10720</name>
</gene>
<dbReference type="GO" id="GO:0009253">
    <property type="term" value="P:peptidoglycan catabolic process"/>
    <property type="evidence" value="ECO:0007669"/>
    <property type="project" value="InterPro"/>
</dbReference>
<proteinExistence type="predicted"/>
<dbReference type="Gene3D" id="3.40.630.40">
    <property type="entry name" value="Zn-dependent exopeptidases"/>
    <property type="match status" value="1"/>
</dbReference>
<evidence type="ECO:0000313" key="5">
    <source>
        <dbReference type="Proteomes" id="UP000656813"/>
    </source>
</evidence>
<reference evidence="4" key="1">
    <citation type="journal article" date="2014" name="Int. J. Syst. Evol. Microbiol.">
        <title>Complete genome sequence of Corynebacterium casei LMG S-19264T (=DSM 44701T), isolated from a smear-ripened cheese.</title>
        <authorList>
            <consortium name="US DOE Joint Genome Institute (JGI-PGF)"/>
            <person name="Walter F."/>
            <person name="Albersmeier A."/>
            <person name="Kalinowski J."/>
            <person name="Ruckert C."/>
        </authorList>
    </citation>
    <scope>NUCLEOTIDE SEQUENCE</scope>
    <source>
        <strain evidence="4">CGMCC 1.12777</strain>
    </source>
</reference>
<evidence type="ECO:0000256" key="1">
    <source>
        <dbReference type="ARBA" id="ARBA00022801"/>
    </source>
</evidence>
<keyword evidence="1" id="KW-0378">Hydrolase</keyword>
<evidence type="ECO:0000259" key="3">
    <source>
        <dbReference type="PROSITE" id="PS51781"/>
    </source>
</evidence>